<evidence type="ECO:0000256" key="2">
    <source>
        <dbReference type="ARBA" id="ARBA00007118"/>
    </source>
</evidence>
<dbReference type="PANTHER" id="PTHR43821">
    <property type="entry name" value="NAD(P)H NITROREDUCTASE YDJA-RELATED"/>
    <property type="match status" value="1"/>
</dbReference>
<dbReference type="PANTHER" id="PTHR43821:SF1">
    <property type="entry name" value="NAD(P)H NITROREDUCTASE YDJA-RELATED"/>
    <property type="match status" value="1"/>
</dbReference>
<keyword evidence="5" id="KW-0521">NADP</keyword>
<evidence type="ECO:0000256" key="1">
    <source>
        <dbReference type="ARBA" id="ARBA00001917"/>
    </source>
</evidence>
<dbReference type="InterPro" id="IPR052530">
    <property type="entry name" value="NAD(P)H_nitroreductase"/>
</dbReference>
<keyword evidence="7" id="KW-0520">NAD</keyword>
<keyword evidence="3" id="KW-0285">Flavoprotein</keyword>
<comment type="cofactor">
    <cofactor evidence="1">
        <name>FMN</name>
        <dbReference type="ChEBI" id="CHEBI:58210"/>
    </cofactor>
</comment>
<organism evidence="9">
    <name type="scientific">freshwater metagenome</name>
    <dbReference type="NCBI Taxonomy" id="449393"/>
    <lineage>
        <taxon>unclassified sequences</taxon>
        <taxon>metagenomes</taxon>
        <taxon>ecological metagenomes</taxon>
    </lineage>
</organism>
<gene>
    <name evidence="9" type="ORF">UFOPK4347_01232</name>
</gene>
<name>A0A6J7UKX3_9ZZZZ</name>
<dbReference type="EMBL" id="CAFBQU010000035">
    <property type="protein sequence ID" value="CAB5066603.1"/>
    <property type="molecule type" value="Genomic_DNA"/>
</dbReference>
<proteinExistence type="inferred from homology"/>
<dbReference type="SUPFAM" id="SSF55469">
    <property type="entry name" value="FMN-dependent nitroreductase-like"/>
    <property type="match status" value="1"/>
</dbReference>
<evidence type="ECO:0000256" key="5">
    <source>
        <dbReference type="ARBA" id="ARBA00022857"/>
    </source>
</evidence>
<sequence>MTPQDLAQLIRARRSSLLIDAQREVPRNIVEELCELLTWAPNHKRTWPWHIAVLTGDTRRELGEAISFVMAAQGEEDFKVVKARSKYLRSPIVIAVGAAPGDSLQRTAENHYAVAAGIQNLLLGAEAHGLAALWGSPPKGANDAINVVCQFPAATEVMGLIYVGYPNGVVESPGRPTAQVNWL</sequence>
<evidence type="ECO:0000259" key="8">
    <source>
        <dbReference type="Pfam" id="PF00881"/>
    </source>
</evidence>
<evidence type="ECO:0000256" key="3">
    <source>
        <dbReference type="ARBA" id="ARBA00022630"/>
    </source>
</evidence>
<keyword evidence="4" id="KW-0288">FMN</keyword>
<protein>
    <submittedName>
        <fullName evidence="9">Unannotated protein</fullName>
    </submittedName>
</protein>
<dbReference type="InterPro" id="IPR029479">
    <property type="entry name" value="Nitroreductase"/>
</dbReference>
<dbReference type="Gene3D" id="3.40.109.10">
    <property type="entry name" value="NADH Oxidase"/>
    <property type="match status" value="1"/>
</dbReference>
<dbReference type="InterPro" id="IPR000415">
    <property type="entry name" value="Nitroreductase-like"/>
</dbReference>
<evidence type="ECO:0000313" key="9">
    <source>
        <dbReference type="EMBL" id="CAB5066603.1"/>
    </source>
</evidence>
<dbReference type="InterPro" id="IPR026021">
    <property type="entry name" value="YdjA-like"/>
</dbReference>
<evidence type="ECO:0000256" key="6">
    <source>
        <dbReference type="ARBA" id="ARBA00023002"/>
    </source>
</evidence>
<evidence type="ECO:0000256" key="4">
    <source>
        <dbReference type="ARBA" id="ARBA00022643"/>
    </source>
</evidence>
<evidence type="ECO:0000256" key="7">
    <source>
        <dbReference type="ARBA" id="ARBA00023027"/>
    </source>
</evidence>
<dbReference type="Pfam" id="PF00881">
    <property type="entry name" value="Nitroreductase"/>
    <property type="match status" value="1"/>
</dbReference>
<dbReference type="GO" id="GO:0016491">
    <property type="term" value="F:oxidoreductase activity"/>
    <property type="evidence" value="ECO:0007669"/>
    <property type="project" value="UniProtKB-KW"/>
</dbReference>
<comment type="similarity">
    <text evidence="2">Belongs to the nitroreductase family.</text>
</comment>
<feature type="domain" description="Nitroreductase" evidence="8">
    <location>
        <begin position="10"/>
        <end position="165"/>
    </location>
</feature>
<keyword evidence="6" id="KW-0560">Oxidoreductase</keyword>
<dbReference type="CDD" id="cd02135">
    <property type="entry name" value="YdjA-like"/>
    <property type="match status" value="1"/>
</dbReference>
<reference evidence="9" key="1">
    <citation type="submission" date="2020-05" db="EMBL/GenBank/DDBJ databases">
        <authorList>
            <person name="Chiriac C."/>
            <person name="Salcher M."/>
            <person name="Ghai R."/>
            <person name="Kavagutti S V."/>
        </authorList>
    </citation>
    <scope>NUCLEOTIDE SEQUENCE</scope>
</reference>
<accession>A0A6J7UKX3</accession>
<dbReference type="AlphaFoldDB" id="A0A6J7UKX3"/>